<proteinExistence type="predicted"/>
<keyword evidence="1" id="KW-0472">Membrane</keyword>
<dbReference type="RefSeq" id="WP_108116641.1">
    <property type="nucleotide sequence ID" value="NZ_QBKT01000012.1"/>
</dbReference>
<sequence>MSLGEEIVLRPRFKMELPESSEAILARLEATKKSQKKFVVSRIDQHVFIKIPKAQQHFWSPQLHVEVDEIDEKSCVLHGLFGPSPTVWTFFMFLHFLVACLFIGFGVWAHSNAALQNSYALQIALMFFMVVIWFVLYFGGRWGKATGKQEMLALYGFLKEIIY</sequence>
<keyword evidence="1" id="KW-1133">Transmembrane helix</keyword>
<dbReference type="OrthoDB" id="1451346at2"/>
<keyword evidence="3" id="KW-1185">Reference proteome</keyword>
<comment type="caution">
    <text evidence="2">The sequence shown here is derived from an EMBL/GenBank/DDBJ whole genome shotgun (WGS) entry which is preliminary data.</text>
</comment>
<keyword evidence="1" id="KW-0812">Transmembrane</keyword>
<feature type="transmembrane region" description="Helical" evidence="1">
    <location>
        <begin position="119"/>
        <end position="139"/>
    </location>
</feature>
<evidence type="ECO:0000313" key="3">
    <source>
        <dbReference type="Proteomes" id="UP000244090"/>
    </source>
</evidence>
<dbReference type="Proteomes" id="UP000244090">
    <property type="component" value="Unassembled WGS sequence"/>
</dbReference>
<evidence type="ECO:0000313" key="2">
    <source>
        <dbReference type="EMBL" id="PTX58770.1"/>
    </source>
</evidence>
<reference evidence="2 3" key="1">
    <citation type="submission" date="2018-04" db="EMBL/GenBank/DDBJ databases">
        <title>Genomic Encyclopedia of Archaeal and Bacterial Type Strains, Phase II (KMG-II): from individual species to whole genera.</title>
        <authorList>
            <person name="Goeker M."/>
        </authorList>
    </citation>
    <scope>NUCLEOTIDE SEQUENCE [LARGE SCALE GENOMIC DNA]</scope>
    <source>
        <strain evidence="2 3">DSM 25731</strain>
    </source>
</reference>
<accession>A0A2T6BRQ9</accession>
<name>A0A2T6BRQ9_9FLAO</name>
<dbReference type="EMBL" id="QBKT01000012">
    <property type="protein sequence ID" value="PTX58770.1"/>
    <property type="molecule type" value="Genomic_DNA"/>
</dbReference>
<gene>
    <name evidence="2" type="ORF">C8N46_11278</name>
</gene>
<feature type="transmembrane region" description="Helical" evidence="1">
    <location>
        <begin position="87"/>
        <end position="107"/>
    </location>
</feature>
<dbReference type="AlphaFoldDB" id="A0A2T6BRQ9"/>
<evidence type="ECO:0008006" key="4">
    <source>
        <dbReference type="Google" id="ProtNLM"/>
    </source>
</evidence>
<organism evidence="2 3">
    <name type="scientific">Kordia periserrulae</name>
    <dbReference type="NCBI Taxonomy" id="701523"/>
    <lineage>
        <taxon>Bacteria</taxon>
        <taxon>Pseudomonadati</taxon>
        <taxon>Bacteroidota</taxon>
        <taxon>Flavobacteriia</taxon>
        <taxon>Flavobacteriales</taxon>
        <taxon>Flavobacteriaceae</taxon>
        <taxon>Kordia</taxon>
    </lineage>
</organism>
<protein>
    <recommendedName>
        <fullName evidence="4">GTP-binding protein</fullName>
    </recommendedName>
</protein>
<evidence type="ECO:0000256" key="1">
    <source>
        <dbReference type="SAM" id="Phobius"/>
    </source>
</evidence>